<comment type="caution">
    <text evidence="2">The sequence shown here is derived from an EMBL/GenBank/DDBJ whole genome shotgun (WGS) entry which is preliminary data.</text>
</comment>
<dbReference type="EMBL" id="ADNV01000393">
    <property type="protein sequence ID" value="EFG73833.1"/>
    <property type="molecule type" value="Genomic_DNA"/>
</dbReference>
<reference evidence="2 3" key="1">
    <citation type="submission" date="2010-04" db="EMBL/GenBank/DDBJ databases">
        <authorList>
            <person name="Muzny D."/>
            <person name="Qin X."/>
            <person name="Deng J."/>
            <person name="Jiang H."/>
            <person name="Liu Y."/>
            <person name="Qu J."/>
            <person name="Song X.-Z."/>
            <person name="Zhang L."/>
            <person name="Thornton R."/>
            <person name="Coyle M."/>
            <person name="Francisco L."/>
            <person name="Jackson L."/>
            <person name="Javaid M."/>
            <person name="Korchina V."/>
            <person name="Kovar C."/>
            <person name="Mata R."/>
            <person name="Mathew T."/>
            <person name="Ngo R."/>
            <person name="Nguyen L."/>
            <person name="Nguyen N."/>
            <person name="Okwuonu G."/>
            <person name="Ongeri F."/>
            <person name="Pham C."/>
            <person name="Simmons D."/>
            <person name="Wilczek-Boney K."/>
            <person name="Hale W."/>
            <person name="Jakkamsetti A."/>
            <person name="Pham P."/>
            <person name="Ruth R."/>
            <person name="San Lucas F."/>
            <person name="Warren J."/>
            <person name="Zhang J."/>
            <person name="Zhao Z."/>
            <person name="Zhou C."/>
            <person name="Zhu D."/>
            <person name="Lee S."/>
            <person name="Bess C."/>
            <person name="Blankenburg K."/>
            <person name="Forbes L."/>
            <person name="Fu Q."/>
            <person name="Gubbala S."/>
            <person name="Hirani K."/>
            <person name="Jayaseelan J.C."/>
            <person name="Lara F."/>
            <person name="Munidasa M."/>
            <person name="Palculict T."/>
            <person name="Patil S."/>
            <person name="Pu L.-L."/>
            <person name="Saada N."/>
            <person name="Tang L."/>
            <person name="Weissenberger G."/>
            <person name="Zhu Y."/>
            <person name="Hemphill L."/>
            <person name="Shang Y."/>
            <person name="Youmans B."/>
            <person name="Ayvaz T."/>
            <person name="Ross M."/>
            <person name="Santibanez J."/>
            <person name="Aqrawi P."/>
            <person name="Gross S."/>
            <person name="Joshi V."/>
            <person name="Fowler G."/>
            <person name="Nazareth L."/>
            <person name="Reid J."/>
            <person name="Worley K."/>
            <person name="Petrosino J."/>
            <person name="Highlander S."/>
            <person name="Gibbs R."/>
        </authorList>
    </citation>
    <scope>NUCLEOTIDE SEQUENCE [LARGE SCALE GENOMIC DNA]</scope>
    <source>
        <strain evidence="2 3">ATCC BAA-614</strain>
    </source>
</reference>
<evidence type="ECO:0000313" key="3">
    <source>
        <dbReference type="Proteomes" id="UP000003653"/>
    </source>
</evidence>
<accession>D5PJ71</accession>
<organism evidence="2 3">
    <name type="scientific">Mycobacterium parascrofulaceum ATCC BAA-614</name>
    <dbReference type="NCBI Taxonomy" id="525368"/>
    <lineage>
        <taxon>Bacteria</taxon>
        <taxon>Bacillati</taxon>
        <taxon>Actinomycetota</taxon>
        <taxon>Actinomycetes</taxon>
        <taxon>Mycobacteriales</taxon>
        <taxon>Mycobacteriaceae</taxon>
        <taxon>Mycobacterium</taxon>
        <taxon>Mycobacterium simiae complex</taxon>
    </lineage>
</organism>
<evidence type="ECO:0000256" key="1">
    <source>
        <dbReference type="SAM" id="MobiDB-lite"/>
    </source>
</evidence>
<dbReference type="AlphaFoldDB" id="D5PJ71"/>
<keyword evidence="3" id="KW-1185">Reference proteome</keyword>
<dbReference type="HOGENOM" id="CLU_3186084_0_0_11"/>
<gene>
    <name evidence="2" type="ORF">HMPREF0591_6215</name>
</gene>
<feature type="region of interest" description="Disordered" evidence="1">
    <location>
        <begin position="1"/>
        <end position="46"/>
    </location>
</feature>
<dbReference type="Proteomes" id="UP000003653">
    <property type="component" value="Unassembled WGS sequence"/>
</dbReference>
<protein>
    <submittedName>
        <fullName evidence="2">Uncharacterized protein</fullName>
    </submittedName>
</protein>
<name>D5PJ71_9MYCO</name>
<sequence length="46" mass="4989">MQKMPRRSLVTVSAAGAGQRKPLGQFPDGRSKAAQAVGPAWEKYYP</sequence>
<evidence type="ECO:0000313" key="2">
    <source>
        <dbReference type="EMBL" id="EFG73833.1"/>
    </source>
</evidence>
<proteinExistence type="predicted"/>